<dbReference type="AlphaFoldDB" id="M2TA73"/>
<sequence>MSPTPDAFAHCEEVMKGPERSSVPALFIGRYYGSCAKGAHLLA</sequence>
<gene>
    <name evidence="1" type="ORF">C725_1390</name>
</gene>
<accession>M2TA73</accession>
<evidence type="ECO:0000313" key="2">
    <source>
        <dbReference type="Proteomes" id="UP000011717"/>
    </source>
</evidence>
<proteinExistence type="predicted"/>
<protein>
    <submittedName>
        <fullName evidence="1">Uncharacterized protein</fullName>
    </submittedName>
</protein>
<dbReference type="EMBL" id="AMRV01000003">
    <property type="protein sequence ID" value="EMD83489.1"/>
    <property type="molecule type" value="Genomic_DNA"/>
</dbReference>
<organism evidence="1 2">
    <name type="scientific">Pacificimonas flava</name>
    <dbReference type="NCBI Taxonomy" id="1234595"/>
    <lineage>
        <taxon>Bacteria</taxon>
        <taxon>Pseudomonadati</taxon>
        <taxon>Pseudomonadota</taxon>
        <taxon>Alphaproteobacteria</taxon>
        <taxon>Sphingomonadales</taxon>
        <taxon>Sphingosinicellaceae</taxon>
        <taxon>Pacificimonas</taxon>
    </lineage>
</organism>
<reference evidence="1 2" key="1">
    <citation type="journal article" date="2013" name="Genome Announc.">
        <title>Draft Genome Sequence of Strain JLT2015T, Belonging to the Family Sphingomonadaceae of the Alphaproteobacteria.</title>
        <authorList>
            <person name="Tang K."/>
            <person name="Liu K."/>
            <person name="Li S."/>
            <person name="Jiao N."/>
        </authorList>
    </citation>
    <scope>NUCLEOTIDE SEQUENCE [LARGE SCALE GENOMIC DNA]</scope>
    <source>
        <strain evidence="1 2">JLT2015</strain>
    </source>
</reference>
<dbReference type="Proteomes" id="UP000011717">
    <property type="component" value="Unassembled WGS sequence"/>
</dbReference>
<name>M2TA73_9SPHN</name>
<keyword evidence="2" id="KW-1185">Reference proteome</keyword>
<evidence type="ECO:0000313" key="1">
    <source>
        <dbReference type="EMBL" id="EMD83489.1"/>
    </source>
</evidence>
<comment type="caution">
    <text evidence="1">The sequence shown here is derived from an EMBL/GenBank/DDBJ whole genome shotgun (WGS) entry which is preliminary data.</text>
</comment>